<protein>
    <submittedName>
        <fullName evidence="1">Uncharacterized protein</fullName>
    </submittedName>
</protein>
<gene>
    <name evidence="1" type="ORF">N7450_010542</name>
</gene>
<accession>A0AAD6GK56</accession>
<sequence>MSAVIFPTIRMVNKTAYPDAAGLKAKVSLMTQIENSDEEILVRSVHPSLRDCPHVAVIEGAPLDRPVWLITPQNAKFIVSTHAAGREIHVKPSFLAKPVNYQFVSIRDVIVPNINPRSFLSVETIECIRLAFPGSVGAQVLISGWILVLFPDKKTLQKCWDHGAPDEICNLRVGYILMKCYSTATSTTIIEAGQAVTEAPDSIDSQAALGLRLRLPGGLEAITTVMHIFVRLADPQMSSFRRAITEQILVAKKYLQKLRPPPKNTQHEGMIGAITLTYDRCSRHHLIPYPHGFQHDLSLITGPNLPQLTNPRNSPRVTVWGPYEEALQGKPVFVHSLNVATNRHRIHEGYGVTTQAQKSIIHGTHYTWEERTRGISTALLWRTLRDTDGVEKASGSILCLGETHHETASALLFQNFQGPLRESEDIQIGPDEDLPTFKGGFLLPKEIRMSTIISVENLFSNSFLTPQKNYNMETATQENSMTV</sequence>
<keyword evidence="2" id="KW-1185">Reference proteome</keyword>
<dbReference type="EMBL" id="JAQJAC010000010">
    <property type="protein sequence ID" value="KAJ5568056.1"/>
    <property type="molecule type" value="Genomic_DNA"/>
</dbReference>
<proteinExistence type="predicted"/>
<reference evidence="1 2" key="1">
    <citation type="journal article" date="2023" name="IMA Fungus">
        <title>Comparative genomic study of the Penicillium genus elucidates a diverse pangenome and 15 lateral gene transfer events.</title>
        <authorList>
            <person name="Petersen C."/>
            <person name="Sorensen T."/>
            <person name="Nielsen M.R."/>
            <person name="Sondergaard T.E."/>
            <person name="Sorensen J.L."/>
            <person name="Fitzpatrick D.A."/>
            <person name="Frisvad J.C."/>
            <person name="Nielsen K.L."/>
        </authorList>
    </citation>
    <scope>NUCLEOTIDE SEQUENCE [LARGE SCALE GENOMIC DNA]</scope>
    <source>
        <strain evidence="1 2">IBT 29057</strain>
    </source>
</reference>
<dbReference type="AlphaFoldDB" id="A0AAD6GK56"/>
<evidence type="ECO:0000313" key="2">
    <source>
        <dbReference type="Proteomes" id="UP001216150"/>
    </source>
</evidence>
<organism evidence="1 2">
    <name type="scientific">Penicillium hetheringtonii</name>
    <dbReference type="NCBI Taxonomy" id="911720"/>
    <lineage>
        <taxon>Eukaryota</taxon>
        <taxon>Fungi</taxon>
        <taxon>Dikarya</taxon>
        <taxon>Ascomycota</taxon>
        <taxon>Pezizomycotina</taxon>
        <taxon>Eurotiomycetes</taxon>
        <taxon>Eurotiomycetidae</taxon>
        <taxon>Eurotiales</taxon>
        <taxon>Aspergillaceae</taxon>
        <taxon>Penicillium</taxon>
    </lineage>
</organism>
<comment type="caution">
    <text evidence="1">The sequence shown here is derived from an EMBL/GenBank/DDBJ whole genome shotgun (WGS) entry which is preliminary data.</text>
</comment>
<name>A0AAD6GK56_9EURO</name>
<evidence type="ECO:0000313" key="1">
    <source>
        <dbReference type="EMBL" id="KAJ5568056.1"/>
    </source>
</evidence>
<dbReference type="Proteomes" id="UP001216150">
    <property type="component" value="Unassembled WGS sequence"/>
</dbReference>